<protein>
    <submittedName>
        <fullName evidence="1">Uncharacterized protein</fullName>
    </submittedName>
</protein>
<accession>A0A380P7L1</accession>
<dbReference type="Proteomes" id="UP000254621">
    <property type="component" value="Unassembled WGS sequence"/>
</dbReference>
<sequence length="69" mass="8166">MSHAQQSLAQWRIEQRQYQQQIGNFIVTQHLQHHLGGGRILDVGERRIKIKHPRGVVYTIEQRNSPWLV</sequence>
<reference evidence="1 2" key="1">
    <citation type="submission" date="2018-06" db="EMBL/GenBank/DDBJ databases">
        <authorList>
            <consortium name="Pathogen Informatics"/>
            <person name="Doyle S."/>
        </authorList>
    </citation>
    <scope>NUCLEOTIDE SEQUENCE [LARGE SCALE GENOMIC DNA]</scope>
    <source>
        <strain evidence="1 2">NCTC13645</strain>
    </source>
</reference>
<gene>
    <name evidence="1" type="ORF">NCTC13645_02318</name>
</gene>
<proteinExistence type="predicted"/>
<evidence type="ECO:0000313" key="1">
    <source>
        <dbReference type="EMBL" id="SUP61186.1"/>
    </source>
</evidence>
<dbReference type="AlphaFoldDB" id="A0A380P7L1"/>
<name>A0A380P7L1_WEIVI</name>
<dbReference type="STRING" id="1629.IV50_GL001070"/>
<evidence type="ECO:0000313" key="2">
    <source>
        <dbReference type="Proteomes" id="UP000254621"/>
    </source>
</evidence>
<organism evidence="1 2">
    <name type="scientific">Weissella viridescens</name>
    <name type="common">Lactobacillus viridescens</name>
    <dbReference type="NCBI Taxonomy" id="1629"/>
    <lineage>
        <taxon>Bacteria</taxon>
        <taxon>Bacillati</taxon>
        <taxon>Bacillota</taxon>
        <taxon>Bacilli</taxon>
        <taxon>Lactobacillales</taxon>
        <taxon>Lactobacillaceae</taxon>
        <taxon>Weissella</taxon>
    </lineage>
</organism>
<dbReference type="EMBL" id="UHIV01000006">
    <property type="protein sequence ID" value="SUP61186.1"/>
    <property type="molecule type" value="Genomic_DNA"/>
</dbReference>